<comment type="caution">
    <text evidence="2">The sequence shown here is derived from an EMBL/GenBank/DDBJ whole genome shotgun (WGS) entry which is preliminary data.</text>
</comment>
<dbReference type="RefSeq" id="WP_230273818.1">
    <property type="nucleotide sequence ID" value="NZ_JAJKFW010000022.1"/>
</dbReference>
<dbReference type="InterPro" id="IPR036291">
    <property type="entry name" value="NAD(P)-bd_dom_sf"/>
</dbReference>
<dbReference type="PANTHER" id="PTHR15020:SF11">
    <property type="entry name" value="OS06G0360300 PROTEIN"/>
    <property type="match status" value="1"/>
</dbReference>
<accession>A0ABS8NJ94</accession>
<proteinExistence type="predicted"/>
<organism evidence="2 3">
    <name type="scientific">Rhodopirellula halodulae</name>
    <dbReference type="NCBI Taxonomy" id="2894198"/>
    <lineage>
        <taxon>Bacteria</taxon>
        <taxon>Pseudomonadati</taxon>
        <taxon>Planctomycetota</taxon>
        <taxon>Planctomycetia</taxon>
        <taxon>Pirellulales</taxon>
        <taxon>Pirellulaceae</taxon>
        <taxon>Rhodopirellula</taxon>
    </lineage>
</organism>
<gene>
    <name evidence="2" type="ORF">LOC71_11325</name>
</gene>
<dbReference type="EMBL" id="JAJKFW010000022">
    <property type="protein sequence ID" value="MCC9642868.1"/>
    <property type="molecule type" value="Genomic_DNA"/>
</dbReference>
<evidence type="ECO:0000259" key="1">
    <source>
        <dbReference type="Pfam" id="PF13460"/>
    </source>
</evidence>
<dbReference type="PANTHER" id="PTHR15020">
    <property type="entry name" value="FLAVIN REDUCTASE-RELATED"/>
    <property type="match status" value="1"/>
</dbReference>
<dbReference type="Proteomes" id="UP001430306">
    <property type="component" value="Unassembled WGS sequence"/>
</dbReference>
<dbReference type="Pfam" id="PF13460">
    <property type="entry name" value="NAD_binding_10"/>
    <property type="match status" value="1"/>
</dbReference>
<reference evidence="2" key="1">
    <citation type="submission" date="2021-11" db="EMBL/GenBank/DDBJ databases">
        <title>Genome sequence.</title>
        <authorList>
            <person name="Sun Q."/>
        </authorList>
    </citation>
    <scope>NUCLEOTIDE SEQUENCE</scope>
    <source>
        <strain evidence="2">JC740</strain>
    </source>
</reference>
<keyword evidence="3" id="KW-1185">Reference proteome</keyword>
<evidence type="ECO:0000313" key="3">
    <source>
        <dbReference type="Proteomes" id="UP001430306"/>
    </source>
</evidence>
<evidence type="ECO:0000313" key="2">
    <source>
        <dbReference type="EMBL" id="MCC9642868.1"/>
    </source>
</evidence>
<sequence length="243" mass="27316">MAQVFVAGGTGNTGHLLLGELLSRGHRVVTVVRSVERLRERLGDFDESRCTIVNGSLLDLSAERLRDHVQGCDAIASCLGHNLTFRGMYGHPRRLVTDAVRRLCQTVRELRPELPVRFVLMSSSGVRNADLNEKHTLAERVAFGMLRTLVPPHVDNELATKVLQTEIGDDDPLIHWATVRPDALHDLERVTEYRLEPSPIRSPLFNSGKSSRRNVAHFIAELVTDDKAWAAWRSQTPVLYDRD</sequence>
<protein>
    <submittedName>
        <fullName evidence="2">SDR family oxidoreductase</fullName>
    </submittedName>
</protein>
<dbReference type="Gene3D" id="3.40.50.720">
    <property type="entry name" value="NAD(P)-binding Rossmann-like Domain"/>
    <property type="match status" value="1"/>
</dbReference>
<name>A0ABS8NJ94_9BACT</name>
<dbReference type="SUPFAM" id="SSF51735">
    <property type="entry name" value="NAD(P)-binding Rossmann-fold domains"/>
    <property type="match status" value="1"/>
</dbReference>
<dbReference type="InterPro" id="IPR016040">
    <property type="entry name" value="NAD(P)-bd_dom"/>
</dbReference>
<feature type="domain" description="NAD(P)-binding" evidence="1">
    <location>
        <begin position="8"/>
        <end position="225"/>
    </location>
</feature>